<dbReference type="EMBL" id="CM023475">
    <property type="protein sequence ID" value="KAH7946152.1"/>
    <property type="molecule type" value="Genomic_DNA"/>
</dbReference>
<organism evidence="1 2">
    <name type="scientific">Dermacentor silvarum</name>
    <name type="common">Tick</name>
    <dbReference type="NCBI Taxonomy" id="543639"/>
    <lineage>
        <taxon>Eukaryota</taxon>
        <taxon>Metazoa</taxon>
        <taxon>Ecdysozoa</taxon>
        <taxon>Arthropoda</taxon>
        <taxon>Chelicerata</taxon>
        <taxon>Arachnida</taxon>
        <taxon>Acari</taxon>
        <taxon>Parasitiformes</taxon>
        <taxon>Ixodida</taxon>
        <taxon>Ixodoidea</taxon>
        <taxon>Ixodidae</taxon>
        <taxon>Rhipicephalinae</taxon>
        <taxon>Dermacentor</taxon>
    </lineage>
</organism>
<gene>
    <name evidence="1" type="ORF">HPB49_020701</name>
</gene>
<reference evidence="1" key="1">
    <citation type="submission" date="2020-05" db="EMBL/GenBank/DDBJ databases">
        <title>Large-scale comparative analyses of tick genomes elucidate their genetic diversity and vector capacities.</title>
        <authorList>
            <person name="Jia N."/>
            <person name="Wang J."/>
            <person name="Shi W."/>
            <person name="Du L."/>
            <person name="Sun Y."/>
            <person name="Zhan W."/>
            <person name="Jiang J."/>
            <person name="Wang Q."/>
            <person name="Zhang B."/>
            <person name="Ji P."/>
            <person name="Sakyi L.B."/>
            <person name="Cui X."/>
            <person name="Yuan T."/>
            <person name="Jiang B."/>
            <person name="Yang W."/>
            <person name="Lam T.T.-Y."/>
            <person name="Chang Q."/>
            <person name="Ding S."/>
            <person name="Wang X."/>
            <person name="Zhu J."/>
            <person name="Ruan X."/>
            <person name="Zhao L."/>
            <person name="Wei J."/>
            <person name="Que T."/>
            <person name="Du C."/>
            <person name="Cheng J."/>
            <person name="Dai P."/>
            <person name="Han X."/>
            <person name="Huang E."/>
            <person name="Gao Y."/>
            <person name="Liu J."/>
            <person name="Shao H."/>
            <person name="Ye R."/>
            <person name="Li L."/>
            <person name="Wei W."/>
            <person name="Wang X."/>
            <person name="Wang C."/>
            <person name="Yang T."/>
            <person name="Huo Q."/>
            <person name="Li W."/>
            <person name="Guo W."/>
            <person name="Chen H."/>
            <person name="Zhou L."/>
            <person name="Ni X."/>
            <person name="Tian J."/>
            <person name="Zhou Y."/>
            <person name="Sheng Y."/>
            <person name="Liu T."/>
            <person name="Pan Y."/>
            <person name="Xia L."/>
            <person name="Li J."/>
            <person name="Zhao F."/>
            <person name="Cao W."/>
        </authorList>
    </citation>
    <scope>NUCLEOTIDE SEQUENCE</scope>
    <source>
        <strain evidence="1">Dsil-2018</strain>
    </source>
</reference>
<comment type="caution">
    <text evidence="1">The sequence shown here is derived from an EMBL/GenBank/DDBJ whole genome shotgun (WGS) entry which is preliminary data.</text>
</comment>
<evidence type="ECO:0000313" key="2">
    <source>
        <dbReference type="Proteomes" id="UP000821865"/>
    </source>
</evidence>
<dbReference type="Proteomes" id="UP000821865">
    <property type="component" value="Chromosome 6"/>
</dbReference>
<evidence type="ECO:0000313" key="1">
    <source>
        <dbReference type="EMBL" id="KAH7946152.1"/>
    </source>
</evidence>
<keyword evidence="2" id="KW-1185">Reference proteome</keyword>
<name>A0ACB8CMP7_DERSI</name>
<proteinExistence type="predicted"/>
<sequence>MSQVYRVDITALCQYNQALLKTAIAPVSLDPPFFYHNGTTAMLYGGLGFLFARCLFFALDVVAQIADATNRNTPVADESGHLEKAVRCQQPEVDQETLYPFLPALEVAHAAYKKALNGSQDARLKGMEQYSGEQVFFLTMCHTLCEEDGRGSAWSPACNAAAREFEPFAKAFGCESGSSMNPKKKCNFF</sequence>
<accession>A0ACB8CMP7</accession>
<protein>
    <submittedName>
        <fullName evidence="1">Uncharacterized protein</fullName>
    </submittedName>
</protein>